<feature type="region of interest" description="Disordered" evidence="1">
    <location>
        <begin position="1"/>
        <end position="36"/>
    </location>
</feature>
<reference evidence="3 4" key="1">
    <citation type="journal article" date="2008" name="Int. J. Syst. Evol. Microbiol.">
        <title>Description of Roseateles aquatilis sp. nov. and Roseateles terrae sp. nov., in the class Betaproteobacteria, and emended description of the genus Roseateles.</title>
        <authorList>
            <person name="Gomila M."/>
            <person name="Bowien B."/>
            <person name="Falsen E."/>
            <person name="Moore E.R."/>
            <person name="Lalucat J."/>
        </authorList>
    </citation>
    <scope>NUCLEOTIDE SEQUENCE [LARGE SCALE GENOMIC DNA]</scope>
    <source>
        <strain evidence="3 4">CCUG 48205</strain>
    </source>
</reference>
<dbReference type="Proteomes" id="UP000197468">
    <property type="component" value="Unassembled WGS sequence"/>
</dbReference>
<keyword evidence="4" id="KW-1185">Reference proteome</keyword>
<dbReference type="AlphaFoldDB" id="A0A246JI65"/>
<name>A0A246JI65_9BURK</name>
<accession>A0A246JI65</accession>
<evidence type="ECO:0000259" key="2">
    <source>
        <dbReference type="SMART" id="SM00052"/>
    </source>
</evidence>
<sequence>MTHVDTIPLAPLTVPTKTGSRSASRSRFTPLRAVPGLPPVRPGDAGAVRFGSQDITDAEGRVVAHDLLFRWNTATQPDSLAPGEFLASAMLCNGLLDAAVAGRTPEGLLFIALDEPTLMSPLAELVAEQFGVVDLTDAVAIDTPVLMRVAQLRASGRRFCIDGVRDVADPRWLLAPYADYLKLDLVMARPEHWAPLVNQAMRCGLEVIGKRVESVSSHQRLSELGVTRFQGHFIAPPIDVSVPALPGCDSAVVLKAQRLLADRASVNAVAIAVSADPALVMRLLVLHRLYAAPTSQEPASLAALLAALPVSLLSGWVRALLQAACHDQGAAWVRSVRAQLARYRQSLGRGTASPGEELESAAWQFQRRLCSPRHYVKTLRHSS</sequence>
<gene>
    <name evidence="3" type="ORF">CDN99_07985</name>
</gene>
<dbReference type="RefSeq" id="WP_088384325.1">
    <property type="nucleotide sequence ID" value="NZ_NIOF01000002.1"/>
</dbReference>
<dbReference type="SMART" id="SM00052">
    <property type="entry name" value="EAL"/>
    <property type="match status" value="1"/>
</dbReference>
<comment type="caution">
    <text evidence="3">The sequence shown here is derived from an EMBL/GenBank/DDBJ whole genome shotgun (WGS) entry which is preliminary data.</text>
</comment>
<evidence type="ECO:0000256" key="1">
    <source>
        <dbReference type="SAM" id="MobiDB-lite"/>
    </source>
</evidence>
<proteinExistence type="predicted"/>
<protein>
    <recommendedName>
        <fullName evidence="2">EAL domain-containing protein</fullName>
    </recommendedName>
</protein>
<evidence type="ECO:0000313" key="4">
    <source>
        <dbReference type="Proteomes" id="UP000197468"/>
    </source>
</evidence>
<evidence type="ECO:0000313" key="3">
    <source>
        <dbReference type="EMBL" id="OWQ92265.1"/>
    </source>
</evidence>
<dbReference type="InterPro" id="IPR035919">
    <property type="entry name" value="EAL_sf"/>
</dbReference>
<dbReference type="InterPro" id="IPR001633">
    <property type="entry name" value="EAL_dom"/>
</dbReference>
<dbReference type="SUPFAM" id="SSF141868">
    <property type="entry name" value="EAL domain-like"/>
    <property type="match status" value="1"/>
</dbReference>
<feature type="domain" description="EAL" evidence="2">
    <location>
        <begin position="31"/>
        <end position="242"/>
    </location>
</feature>
<dbReference type="EMBL" id="NIOF01000002">
    <property type="protein sequence ID" value="OWQ92265.1"/>
    <property type="molecule type" value="Genomic_DNA"/>
</dbReference>
<dbReference type="Gene3D" id="3.20.20.450">
    <property type="entry name" value="EAL domain"/>
    <property type="match status" value="1"/>
</dbReference>
<feature type="compositionally biased region" description="Polar residues" evidence="1">
    <location>
        <begin position="15"/>
        <end position="27"/>
    </location>
</feature>
<organism evidence="3 4">
    <name type="scientific">Roseateles aquatilis</name>
    <dbReference type="NCBI Taxonomy" id="431061"/>
    <lineage>
        <taxon>Bacteria</taxon>
        <taxon>Pseudomonadati</taxon>
        <taxon>Pseudomonadota</taxon>
        <taxon>Betaproteobacteria</taxon>
        <taxon>Burkholderiales</taxon>
        <taxon>Sphaerotilaceae</taxon>
        <taxon>Roseateles</taxon>
    </lineage>
</organism>
<dbReference type="OrthoDB" id="9804751at2"/>